<proteinExistence type="predicted"/>
<keyword evidence="2" id="KW-1185">Reference proteome</keyword>
<reference evidence="2" key="1">
    <citation type="journal article" date="2010" name="Mol. Biosyst.">
        <title>Complete genome sequence and comparative analysis of Shewanella violacea, a psychrophilic and piezophilic bacterium from deep sea floor sediments.</title>
        <authorList>
            <person name="Aono E."/>
            <person name="Baba T."/>
            <person name="Ara T."/>
            <person name="Nishi T."/>
            <person name="Nakamichi T."/>
            <person name="Inamoto E."/>
            <person name="Toyonaga H."/>
            <person name="Hasegawa M."/>
            <person name="Takai Y."/>
            <person name="Okumura Y."/>
            <person name="Baba M."/>
            <person name="Tomita M."/>
            <person name="Kato C."/>
            <person name="Oshima T."/>
            <person name="Nakasone K."/>
            <person name="Mori H."/>
        </authorList>
    </citation>
    <scope>NUCLEOTIDE SEQUENCE [LARGE SCALE GENOMIC DNA]</scope>
    <source>
        <strain evidence="2">JCM 10179 / CIP 106290 / LMG 19151 / DSS12</strain>
    </source>
</reference>
<dbReference type="KEGG" id="svo:SVI_0693"/>
<dbReference type="EMBL" id="AP011177">
    <property type="protein sequence ID" value="BAJ00664.1"/>
    <property type="molecule type" value="Genomic_DNA"/>
</dbReference>
<sequence>MHLFEAIAGVNAAVTFDIRDDVAEAIGIYSRRVAEVFALKPTAGDR</sequence>
<dbReference type="HOGENOM" id="CLU_3188964_0_0_6"/>
<evidence type="ECO:0000313" key="1">
    <source>
        <dbReference type="EMBL" id="BAJ00664.1"/>
    </source>
</evidence>
<dbReference type="RefSeq" id="WP_013049977.1">
    <property type="nucleotide sequence ID" value="NC_014012.1"/>
</dbReference>
<gene>
    <name evidence="1" type="ordered locus">SVI_0693</name>
</gene>
<accession>D4ZG65</accession>
<evidence type="ECO:0000313" key="2">
    <source>
        <dbReference type="Proteomes" id="UP000002350"/>
    </source>
</evidence>
<protein>
    <submittedName>
        <fullName evidence="1">Uncharacterized protein</fullName>
    </submittedName>
</protein>
<dbReference type="AlphaFoldDB" id="D4ZG65"/>
<dbReference type="eggNOG" id="ENOG5031AQ2">
    <property type="taxonomic scope" value="Bacteria"/>
</dbReference>
<organism evidence="1 2">
    <name type="scientific">Shewanella violacea (strain JCM 10179 / CIP 106290 / LMG 19151 / DSS12)</name>
    <dbReference type="NCBI Taxonomy" id="637905"/>
    <lineage>
        <taxon>Bacteria</taxon>
        <taxon>Pseudomonadati</taxon>
        <taxon>Pseudomonadota</taxon>
        <taxon>Gammaproteobacteria</taxon>
        <taxon>Alteromonadales</taxon>
        <taxon>Shewanellaceae</taxon>
        <taxon>Shewanella</taxon>
    </lineage>
</organism>
<dbReference type="Proteomes" id="UP000002350">
    <property type="component" value="Chromosome"/>
</dbReference>
<name>D4ZG65_SHEVD</name>